<reference evidence="2 3" key="1">
    <citation type="journal article" date="2018" name="Nat. Ecol. Evol.">
        <title>Genomic signatures of mitonuclear coevolution across populations of Tigriopus californicus.</title>
        <authorList>
            <person name="Barreto F.S."/>
            <person name="Watson E.T."/>
            <person name="Lima T.G."/>
            <person name="Willett C.S."/>
            <person name="Edmands S."/>
            <person name="Li W."/>
            <person name="Burton R.S."/>
        </authorList>
    </citation>
    <scope>NUCLEOTIDE SEQUENCE [LARGE SCALE GENOMIC DNA]</scope>
    <source>
        <strain evidence="2 3">San Diego</strain>
    </source>
</reference>
<dbReference type="EMBL" id="VCGU01000008">
    <property type="protein sequence ID" value="TRY72302.1"/>
    <property type="molecule type" value="Genomic_DNA"/>
</dbReference>
<feature type="signal peptide" evidence="1">
    <location>
        <begin position="1"/>
        <end position="19"/>
    </location>
</feature>
<protein>
    <submittedName>
        <fullName evidence="2">Uncharacterized protein</fullName>
    </submittedName>
</protein>
<keyword evidence="1" id="KW-0732">Signal</keyword>
<dbReference type="Proteomes" id="UP000318571">
    <property type="component" value="Chromosome 7"/>
</dbReference>
<dbReference type="OMA" id="TESFRCG"/>
<proteinExistence type="predicted"/>
<comment type="caution">
    <text evidence="2">The sequence shown here is derived from an EMBL/GenBank/DDBJ whole genome shotgun (WGS) entry which is preliminary data.</text>
</comment>
<evidence type="ECO:0000256" key="1">
    <source>
        <dbReference type="SAM" id="SignalP"/>
    </source>
</evidence>
<evidence type="ECO:0000313" key="3">
    <source>
        <dbReference type="Proteomes" id="UP000318571"/>
    </source>
</evidence>
<evidence type="ECO:0000313" key="2">
    <source>
        <dbReference type="EMBL" id="TRY72302.1"/>
    </source>
</evidence>
<sequence>MKEVFVFALLVAYLPLNEGQDLTDLETVNGLEETESFRCGVFFSGKNKGDKPRMKIFIIPKRFETSCPAKNPKEYEKYCGDLFNKVKSKITWRTPSKKRSGFNVGDDLCALVKKEAGIRKLPNKRFPRGLEVGFYYNYCSDITWYDTGNRIKTNLCCDTNQRYVDC</sequence>
<organism evidence="2 3">
    <name type="scientific">Tigriopus californicus</name>
    <name type="common">Marine copepod</name>
    <dbReference type="NCBI Taxonomy" id="6832"/>
    <lineage>
        <taxon>Eukaryota</taxon>
        <taxon>Metazoa</taxon>
        <taxon>Ecdysozoa</taxon>
        <taxon>Arthropoda</taxon>
        <taxon>Crustacea</taxon>
        <taxon>Multicrustacea</taxon>
        <taxon>Hexanauplia</taxon>
        <taxon>Copepoda</taxon>
        <taxon>Harpacticoida</taxon>
        <taxon>Harpacticidae</taxon>
        <taxon>Tigriopus</taxon>
    </lineage>
</organism>
<name>A0A553P3T9_TIGCA</name>
<accession>A0A553P3T9</accession>
<gene>
    <name evidence="2" type="ORF">TCAL_03423</name>
</gene>
<feature type="chain" id="PRO_5021996602" evidence="1">
    <location>
        <begin position="20"/>
        <end position="166"/>
    </location>
</feature>
<keyword evidence="3" id="KW-1185">Reference proteome</keyword>
<dbReference type="AlphaFoldDB" id="A0A553P3T9"/>